<accession>A0A2H0TAL7</accession>
<comment type="caution">
    <text evidence="1">The sequence shown here is derived from an EMBL/GenBank/DDBJ whole genome shotgun (WGS) entry which is preliminary data.</text>
</comment>
<evidence type="ECO:0000313" key="1">
    <source>
        <dbReference type="EMBL" id="PIR68070.1"/>
    </source>
</evidence>
<name>A0A2H0TAL7_9BACT</name>
<organism evidence="1 2">
    <name type="scientific">Candidatus Nomurabacteria bacterium CG10_big_fil_rev_8_21_14_0_10_35_16</name>
    <dbReference type="NCBI Taxonomy" id="1974731"/>
    <lineage>
        <taxon>Bacteria</taxon>
        <taxon>Candidatus Nomuraibacteriota</taxon>
    </lineage>
</organism>
<protein>
    <submittedName>
        <fullName evidence="1">Uncharacterized protein</fullName>
    </submittedName>
</protein>
<gene>
    <name evidence="1" type="ORF">COU49_02735</name>
</gene>
<evidence type="ECO:0000313" key="2">
    <source>
        <dbReference type="Proteomes" id="UP000230094"/>
    </source>
</evidence>
<dbReference type="EMBL" id="PFCQ01000014">
    <property type="protein sequence ID" value="PIR68070.1"/>
    <property type="molecule type" value="Genomic_DNA"/>
</dbReference>
<reference evidence="2" key="1">
    <citation type="submission" date="2017-09" db="EMBL/GenBank/DDBJ databases">
        <title>Depth-based differentiation of microbial function through sediment-hosted aquifers and enrichment of novel symbionts in the deep terrestrial subsurface.</title>
        <authorList>
            <person name="Probst A.J."/>
            <person name="Ladd B."/>
            <person name="Jarett J.K."/>
            <person name="Geller-Mcgrath D.E."/>
            <person name="Sieber C.M.K."/>
            <person name="Emerson J.B."/>
            <person name="Anantharaman K."/>
            <person name="Thomas B.C."/>
            <person name="Malmstrom R."/>
            <person name="Stieglmeier M."/>
            <person name="Klingl A."/>
            <person name="Woyke T."/>
            <person name="Ryan C.M."/>
            <person name="Banfield J.F."/>
        </authorList>
    </citation>
    <scope>NUCLEOTIDE SEQUENCE [LARGE SCALE GENOMIC DNA]</scope>
</reference>
<sequence length="167" mass="18557">MSQTTLIHSSTKVISWGKKIILPATTGEELFSTATGIAIGVTTMGFLEANGFNSPGTPTDPVRVHVRQHRDNGTFLQMFGGLKSGLCKLCFQQGQVLAFAKKYRTWLHSSPGVETFSLVAMNEHLFVAGLWPGNELGSVGLSMHPFEYDCIWPEWRRHRMITPVIQH</sequence>
<dbReference type="Proteomes" id="UP000230094">
    <property type="component" value="Unassembled WGS sequence"/>
</dbReference>
<dbReference type="AlphaFoldDB" id="A0A2H0TAL7"/>
<proteinExistence type="predicted"/>